<dbReference type="EMBL" id="JAGILA010000002">
    <property type="protein sequence ID" value="MBP2235318.1"/>
    <property type="molecule type" value="Genomic_DNA"/>
</dbReference>
<accession>A0ABS4QXE0</accession>
<sequence length="80" mass="9072">MFGTRTPTVPADICDSAAWAFPRSLRLAQKNMKHRTSRQIDARSMEIDLLYVHRGRRRKEVSGRFTGKGRGAKILSAEVN</sequence>
<evidence type="ECO:0008006" key="3">
    <source>
        <dbReference type="Google" id="ProtNLM"/>
    </source>
</evidence>
<organism evidence="1 2">
    <name type="scientific">Sinorhizobium kostiense</name>
    <dbReference type="NCBI Taxonomy" id="76747"/>
    <lineage>
        <taxon>Bacteria</taxon>
        <taxon>Pseudomonadati</taxon>
        <taxon>Pseudomonadota</taxon>
        <taxon>Alphaproteobacteria</taxon>
        <taxon>Hyphomicrobiales</taxon>
        <taxon>Rhizobiaceae</taxon>
        <taxon>Sinorhizobium/Ensifer group</taxon>
        <taxon>Sinorhizobium</taxon>
    </lineage>
</organism>
<proteinExistence type="predicted"/>
<protein>
    <recommendedName>
        <fullName evidence="3">Transposase</fullName>
    </recommendedName>
</protein>
<gene>
    <name evidence="1" type="ORF">J2Z31_001810</name>
</gene>
<dbReference type="Proteomes" id="UP000730739">
    <property type="component" value="Unassembled WGS sequence"/>
</dbReference>
<name>A0ABS4QXE0_9HYPH</name>
<evidence type="ECO:0000313" key="2">
    <source>
        <dbReference type="Proteomes" id="UP000730739"/>
    </source>
</evidence>
<comment type="caution">
    <text evidence="1">The sequence shown here is derived from an EMBL/GenBank/DDBJ whole genome shotgun (WGS) entry which is preliminary data.</text>
</comment>
<keyword evidence="2" id="KW-1185">Reference proteome</keyword>
<evidence type="ECO:0000313" key="1">
    <source>
        <dbReference type="EMBL" id="MBP2235318.1"/>
    </source>
</evidence>
<dbReference type="RefSeq" id="WP_209601535.1">
    <property type="nucleotide sequence ID" value="NZ_JAGILA010000002.1"/>
</dbReference>
<reference evidence="1 2" key="1">
    <citation type="submission" date="2021-03" db="EMBL/GenBank/DDBJ databases">
        <title>Genomic Encyclopedia of Type Strains, Phase IV (KMG-IV): sequencing the most valuable type-strain genomes for metagenomic binning, comparative biology and taxonomic classification.</title>
        <authorList>
            <person name="Goeker M."/>
        </authorList>
    </citation>
    <scope>NUCLEOTIDE SEQUENCE [LARGE SCALE GENOMIC DNA]</scope>
    <source>
        <strain evidence="1 2">DSM 13372</strain>
    </source>
</reference>